<feature type="region of interest" description="Disordered" evidence="1">
    <location>
        <begin position="766"/>
        <end position="788"/>
    </location>
</feature>
<reference evidence="4" key="1">
    <citation type="submission" date="2017-05" db="UniProtKB">
        <authorList>
            <consortium name="EnsemblMetazoa"/>
        </authorList>
    </citation>
    <scope>IDENTIFICATION</scope>
</reference>
<dbReference type="InterPro" id="IPR057566">
    <property type="entry name" value="TPR_TTI1_N"/>
</dbReference>
<dbReference type="InterPro" id="IPR052587">
    <property type="entry name" value="TELO2-interacting_protein_1"/>
</dbReference>
<evidence type="ECO:0000259" key="2">
    <source>
        <dbReference type="Pfam" id="PF24173"/>
    </source>
</evidence>
<accession>A0A1X7UF29</accession>
<name>A0A1X7UF29_AMPQE</name>
<proteinExistence type="predicted"/>
<dbReference type="STRING" id="400682.A0A1X7UF29"/>
<dbReference type="EnsemblMetazoa" id="Aqu2.1.26245_001">
    <property type="protein sequence ID" value="Aqu2.1.26245_001"/>
    <property type="gene ID" value="Aqu2.1.26245"/>
</dbReference>
<feature type="compositionally biased region" description="Acidic residues" evidence="1">
    <location>
        <begin position="769"/>
        <end position="785"/>
    </location>
</feature>
<evidence type="ECO:0000313" key="4">
    <source>
        <dbReference type="EnsemblMetazoa" id="Aqu2.1.26245_001"/>
    </source>
</evidence>
<evidence type="ECO:0000259" key="3">
    <source>
        <dbReference type="Pfam" id="PF24181"/>
    </source>
</evidence>
<dbReference type="Pfam" id="PF24181">
    <property type="entry name" value="TPR_TTI1_C"/>
    <property type="match status" value="1"/>
</dbReference>
<evidence type="ECO:0000256" key="1">
    <source>
        <dbReference type="SAM" id="MobiDB-lite"/>
    </source>
</evidence>
<dbReference type="SUPFAM" id="SSF48371">
    <property type="entry name" value="ARM repeat"/>
    <property type="match status" value="2"/>
</dbReference>
<protein>
    <recommendedName>
        <fullName evidence="5">TELO2-interacting protein 1 homolog</fullName>
    </recommendedName>
</protein>
<evidence type="ECO:0008006" key="5">
    <source>
        <dbReference type="Google" id="ProtNLM"/>
    </source>
</evidence>
<dbReference type="Pfam" id="PF24173">
    <property type="entry name" value="TPR_TTI1_N"/>
    <property type="match status" value="1"/>
</dbReference>
<dbReference type="eggNOG" id="KOG4524">
    <property type="taxonomic scope" value="Eukaryota"/>
</dbReference>
<dbReference type="OrthoDB" id="49511at2759"/>
<dbReference type="InterPro" id="IPR016024">
    <property type="entry name" value="ARM-type_fold"/>
</dbReference>
<dbReference type="Pfam" id="PF24176">
    <property type="entry name" value="TPR_TTI1_2nd"/>
    <property type="match status" value="1"/>
</dbReference>
<feature type="domain" description="TTI1 C-terminal TPR" evidence="3">
    <location>
        <begin position="789"/>
        <end position="932"/>
    </location>
</feature>
<feature type="domain" description="TTI1 N-terminal TPR" evidence="2">
    <location>
        <begin position="15"/>
        <end position="362"/>
    </location>
</feature>
<dbReference type="InterPro" id="IPR049362">
    <property type="entry name" value="TTI1_rpt"/>
</dbReference>
<dbReference type="PANTHER" id="PTHR18460:SF3">
    <property type="entry name" value="TELO2-INTERACTING PROTEIN 1 HOMOLOG"/>
    <property type="match status" value="1"/>
</dbReference>
<dbReference type="GO" id="GO:0005737">
    <property type="term" value="C:cytoplasm"/>
    <property type="evidence" value="ECO:0007669"/>
    <property type="project" value="TreeGrafter"/>
</dbReference>
<dbReference type="Pfam" id="PF21547">
    <property type="entry name" value="TTI1"/>
    <property type="match status" value="1"/>
</dbReference>
<sequence length="984" mass="110357">MAGRGEQEELAKAQFLSLKPPCVSLMREKTLKTVLSLEDVLKSLSPLSPSLLEYVLFPLQMTLQQSIGSDTHLAEAVLKCITFLFKSSRVTSDKPFFELLSIFLIMIDKDEKSPAEPRLSQYKGAAFTSDEIFERLLETLQHLFIRSDPSVLESFYSNVLIVGKSVSLIVETLKDSKSMSRQCLLRAVHCLVGVTHVDSEGWMESIVSDFPKFCSATLGVGKGEKILSSFLPGVCLTLSELITSDNRIGQSVISVSLLALTHFIVLILNESQWEKRELGNDEKNVRDKGQLLVRQDEDWWKMADNKMQKLLSSLLLSLSRHDSWKVRLALTASATKLLTSCQKSLPGCCGPVIELLVTLSLDTQPTVADNANTTMDFLSASMKYPGTLTSIMEEKLYDLSSTLPRLMRDSSEEKKLISLKLLQGYLKFLKSQVSHVTCSSAHMTRLLQALAQSIQLDTSRPLLMESKRGGVVINQDEYDWTPPLSFSHLRDSETIKSIQESCRLLGRHGNTSVVMDTLVHTITGSESNRSEYLLILHWLMKGVGPHASLNLLINGLIDVWEEIRGDGLSLNISSTLVYQICFINLLIGDVAVIQGVDFVVHLQHTLGIVMANISSSNAVVSRTSVGVATQIAVSTGHNDLQGLITGCADYLVNEVHHQLLYYPSKTISCYILRAIIEHCDYELLSLLKDCKDTLILSLHQSPLDGWSVLHSLSKRLPDWVAMETKEVGEKKQVEKEVQVEDEDDSKDERVTLEDISNYFMNYHKKKREEEEEEKEIEENDDEEEGDIKTSELLPQVHNVWSPLTHRLIDTHVLVRMKAIDVLLVMASTAKEFLRKRVVEHVWPKLVVSLKQLRGVAYDTTPTISHTMEYKLLVKILESVGKLCKELNVSVDQIEDIAQEVILFLSSENSDPIQKLGLETCHTLSDFAPDLMWLLCIQLSPSLLPPVPSLSSVPSNHRLSLKEIKLPRSKVSHLYMDNILKLGII</sequence>
<dbReference type="PANTHER" id="PTHR18460">
    <property type="entry name" value="TEL2 INTERACTING PROTEIN 1 TTI1 FAMILY MEMBER"/>
    <property type="match status" value="1"/>
</dbReference>
<dbReference type="InterPro" id="IPR011989">
    <property type="entry name" value="ARM-like"/>
</dbReference>
<dbReference type="Gene3D" id="1.25.10.10">
    <property type="entry name" value="Leucine-rich Repeat Variant"/>
    <property type="match status" value="2"/>
</dbReference>
<dbReference type="AlphaFoldDB" id="A0A1X7UF29"/>
<dbReference type="InParanoid" id="A0A1X7UF29"/>
<dbReference type="InterPro" id="IPR057567">
    <property type="entry name" value="TPR_TTI1_C"/>
</dbReference>
<organism evidence="4">
    <name type="scientific">Amphimedon queenslandica</name>
    <name type="common">Sponge</name>
    <dbReference type="NCBI Taxonomy" id="400682"/>
    <lineage>
        <taxon>Eukaryota</taxon>
        <taxon>Metazoa</taxon>
        <taxon>Porifera</taxon>
        <taxon>Demospongiae</taxon>
        <taxon>Heteroscleromorpha</taxon>
        <taxon>Haplosclerida</taxon>
        <taxon>Niphatidae</taxon>
        <taxon>Amphimedon</taxon>
    </lineage>
</organism>